<reference evidence="1 2" key="1">
    <citation type="submission" date="2024-01" db="EMBL/GenBank/DDBJ databases">
        <title>The genomes of 5 underutilized Papilionoideae crops provide insights into root nodulation and disease resistanc.</title>
        <authorList>
            <person name="Yuan L."/>
        </authorList>
    </citation>
    <scope>NUCLEOTIDE SEQUENCE [LARGE SCALE GENOMIC DNA]</scope>
    <source>
        <strain evidence="1">ZHUSHIDOU_FW_LH</strain>
        <tissue evidence="1">Leaf</tissue>
    </source>
</reference>
<dbReference type="Proteomes" id="UP001372338">
    <property type="component" value="Unassembled WGS sequence"/>
</dbReference>
<gene>
    <name evidence="1" type="ORF">RIF29_03775</name>
</gene>
<comment type="caution">
    <text evidence="1">The sequence shown here is derived from an EMBL/GenBank/DDBJ whole genome shotgun (WGS) entry which is preliminary data.</text>
</comment>
<evidence type="ECO:0000313" key="1">
    <source>
        <dbReference type="EMBL" id="KAK7289814.1"/>
    </source>
</evidence>
<dbReference type="EMBL" id="JAYWIO010000001">
    <property type="protein sequence ID" value="KAK7289814.1"/>
    <property type="molecule type" value="Genomic_DNA"/>
</dbReference>
<evidence type="ECO:0000313" key="2">
    <source>
        <dbReference type="Proteomes" id="UP001372338"/>
    </source>
</evidence>
<name>A0AAN9J115_CROPI</name>
<protein>
    <submittedName>
        <fullName evidence="1">Uncharacterized protein</fullName>
    </submittedName>
</protein>
<keyword evidence="2" id="KW-1185">Reference proteome</keyword>
<organism evidence="1 2">
    <name type="scientific">Crotalaria pallida</name>
    <name type="common">Smooth rattlebox</name>
    <name type="synonym">Crotalaria striata</name>
    <dbReference type="NCBI Taxonomy" id="3830"/>
    <lineage>
        <taxon>Eukaryota</taxon>
        <taxon>Viridiplantae</taxon>
        <taxon>Streptophyta</taxon>
        <taxon>Embryophyta</taxon>
        <taxon>Tracheophyta</taxon>
        <taxon>Spermatophyta</taxon>
        <taxon>Magnoliopsida</taxon>
        <taxon>eudicotyledons</taxon>
        <taxon>Gunneridae</taxon>
        <taxon>Pentapetalae</taxon>
        <taxon>rosids</taxon>
        <taxon>fabids</taxon>
        <taxon>Fabales</taxon>
        <taxon>Fabaceae</taxon>
        <taxon>Papilionoideae</taxon>
        <taxon>50 kb inversion clade</taxon>
        <taxon>genistoids sensu lato</taxon>
        <taxon>core genistoids</taxon>
        <taxon>Crotalarieae</taxon>
        <taxon>Crotalaria</taxon>
    </lineage>
</organism>
<proteinExistence type="predicted"/>
<dbReference type="AlphaFoldDB" id="A0AAN9J115"/>
<sequence>MNTPLIDLDKGKSVDSFHNVSITDNVSWKRSISGCNALFEGQSSWLKKHASATEFVECKVQSDLSSSAFVSSRFSSASTNVTTVVNYAHFNFGSSGYVDEADCQK</sequence>
<accession>A0AAN9J115</accession>